<feature type="transmembrane region" description="Helical" evidence="6">
    <location>
        <begin position="472"/>
        <end position="494"/>
    </location>
</feature>
<protein>
    <recommendedName>
        <fullName evidence="5">COX assembly mitochondrial protein 2 homolog</fullName>
    </recommendedName>
</protein>
<feature type="transmembrane region" description="Helical" evidence="6">
    <location>
        <begin position="371"/>
        <end position="396"/>
    </location>
</feature>
<dbReference type="VEuPathDB" id="FungiDB:H257_06917"/>
<comment type="caution">
    <text evidence="7">The sequence shown here is derived from an EMBL/GenBank/DDBJ whole genome shotgun (WGS) entry which is preliminary data.</text>
</comment>
<keyword evidence="4" id="KW-1015">Disulfide bond</keyword>
<comment type="similarity">
    <text evidence="2">Belongs to the CMC family.</text>
</comment>
<keyword evidence="6" id="KW-0472">Membrane</keyword>
<evidence type="ECO:0000313" key="7">
    <source>
        <dbReference type="EMBL" id="RHY39418.1"/>
    </source>
</evidence>
<organism evidence="7 8">
    <name type="scientific">Aphanomyces astaci</name>
    <name type="common">Crayfish plague agent</name>
    <dbReference type="NCBI Taxonomy" id="112090"/>
    <lineage>
        <taxon>Eukaryota</taxon>
        <taxon>Sar</taxon>
        <taxon>Stramenopiles</taxon>
        <taxon>Oomycota</taxon>
        <taxon>Saprolegniomycetes</taxon>
        <taxon>Saprolegniales</taxon>
        <taxon>Verrucalvaceae</taxon>
        <taxon>Aphanomyces</taxon>
    </lineage>
</organism>
<dbReference type="Pfam" id="PF08583">
    <property type="entry name" value="Cmc1"/>
    <property type="match status" value="1"/>
</dbReference>
<accession>A0A397CBM8</accession>
<comment type="subcellular location">
    <subcellularLocation>
        <location evidence="1">Mitochondrion</location>
    </subcellularLocation>
</comment>
<dbReference type="VEuPathDB" id="FungiDB:H257_06916"/>
<evidence type="ECO:0000256" key="1">
    <source>
        <dbReference type="ARBA" id="ARBA00004173"/>
    </source>
</evidence>
<dbReference type="Proteomes" id="UP000266643">
    <property type="component" value="Unassembled WGS sequence"/>
</dbReference>
<dbReference type="AlphaFoldDB" id="A0A397CBM8"/>
<dbReference type="EMBL" id="QUTD01011722">
    <property type="protein sequence ID" value="RHY39418.1"/>
    <property type="molecule type" value="Genomic_DNA"/>
</dbReference>
<reference evidence="7 8" key="1">
    <citation type="submission" date="2018-08" db="EMBL/GenBank/DDBJ databases">
        <title>Aphanomyces genome sequencing and annotation.</title>
        <authorList>
            <person name="Minardi D."/>
            <person name="Oidtmann B."/>
            <person name="Van Der Giezen M."/>
            <person name="Studholme D.J."/>
        </authorList>
    </citation>
    <scope>NUCLEOTIDE SEQUENCE [LARGE SCALE GENOMIC DNA]</scope>
    <source>
        <strain evidence="7 8">D2</strain>
    </source>
</reference>
<dbReference type="VEuPathDB" id="FungiDB:H257_06915"/>
<feature type="non-terminal residue" evidence="7">
    <location>
        <position position="1"/>
    </location>
</feature>
<evidence type="ECO:0000256" key="3">
    <source>
        <dbReference type="ARBA" id="ARBA00023128"/>
    </source>
</evidence>
<keyword evidence="6" id="KW-0812">Transmembrane</keyword>
<dbReference type="InterPro" id="IPR013892">
    <property type="entry name" value="Cyt_c_biogenesis_Cmc1-like"/>
</dbReference>
<evidence type="ECO:0000313" key="8">
    <source>
        <dbReference type="Proteomes" id="UP000266643"/>
    </source>
</evidence>
<feature type="transmembrane region" description="Helical" evidence="6">
    <location>
        <begin position="506"/>
        <end position="526"/>
    </location>
</feature>
<keyword evidence="6" id="KW-1133">Transmembrane helix</keyword>
<dbReference type="PANTHER" id="PTHR22977:SF1">
    <property type="entry name" value="COX ASSEMBLY MITOCHONDRIAL PROTEIN 2 HOMOLOG"/>
    <property type="match status" value="1"/>
</dbReference>
<evidence type="ECO:0000256" key="6">
    <source>
        <dbReference type="SAM" id="Phobius"/>
    </source>
</evidence>
<evidence type="ECO:0000256" key="2">
    <source>
        <dbReference type="ARBA" id="ARBA00007347"/>
    </source>
</evidence>
<dbReference type="PANTHER" id="PTHR22977">
    <property type="entry name" value="COX ASSEMBLY MITOCHONDRIAL PROTEIN"/>
    <property type="match status" value="1"/>
</dbReference>
<dbReference type="GO" id="GO:0005739">
    <property type="term" value="C:mitochondrion"/>
    <property type="evidence" value="ECO:0007669"/>
    <property type="project" value="UniProtKB-SubCell"/>
</dbReference>
<gene>
    <name evidence="7" type="ORF">DYB30_011161</name>
</gene>
<evidence type="ECO:0000256" key="4">
    <source>
        <dbReference type="ARBA" id="ARBA00023157"/>
    </source>
</evidence>
<feature type="transmembrane region" description="Helical" evidence="6">
    <location>
        <begin position="563"/>
        <end position="580"/>
    </location>
</feature>
<keyword evidence="3" id="KW-0496">Mitochondrion</keyword>
<evidence type="ECO:0000256" key="5">
    <source>
        <dbReference type="ARBA" id="ARBA00040975"/>
    </source>
</evidence>
<sequence length="684" mass="75485">TDWQNYKSIGIIDTYNIQNAFGFSYPMTLKHTNGSFQLNAQTSMKMYWAFASDLWAVTDPSTFIFGKSLVRQMGQFAFANVSMEQVKSGAFATFRDTIGPFGSVDVKHVAVPPSVVRFVLHVKDTMTLLRTKSLSLSAEYSALYDPSEFCYIPASWFESGQVYGAGGNIMCPESTTWVLEGGLWVLTGAGVACNAGVGEFITPTTFSRLTAVIALNMVVPSVNTTHEGTALCPNVVGVSVDVCQALMLDRPLSFLKNSSYFGDNEVWFSTIAALAATAQADVRNVAVEVFQYGTVESTSSNVTFLRHALFDESLPGFHLISWCLVVEWCLAQREVISLQGDRGTINLLSTNSPDVDSLVNPLEVPVNVASYIRYACLYVTSAIICVAFLSTLYLLVNRGYVEGLNMLELNRVAGVVWVGRTLLFVRGLAAISLLSTQVLTLTPVGYQWGFSDPRVMVDETAIDQSMRFFKTFLAAGEVSWLGFVLSDMLIVVTQQYTTAYLLKCNFMVWGASALLSWIVPATHTATMTRQCEMPQVDFQLVCTSGEYTVIIVGKIAIGSFGRFLTLIGVCVGSIFISYAYERLRHPHLGAQGQTSYFLSASAKYVFESKHWTEDKLVDELRLCHAEHPYTKFVGSCNDIKAALNECFAKENAFRRKANMDKARAFNKEWKEFKEQKQAAAAASA</sequence>
<name>A0A397CBM8_APHAT</name>
<proteinExistence type="inferred from homology"/>